<dbReference type="STRING" id="337451.A0A3S3R129"/>
<dbReference type="PANTHER" id="PTHR33739">
    <property type="entry name" value="OS07G0681500 PROTEIN"/>
    <property type="match status" value="1"/>
</dbReference>
<keyword evidence="3" id="KW-1185">Reference proteome</keyword>
<comment type="caution">
    <text evidence="2">The sequence shown here is derived from an EMBL/GenBank/DDBJ whole genome shotgun (WGS) entry which is preliminary data.</text>
</comment>
<dbReference type="EMBL" id="QPKB01000010">
    <property type="protein sequence ID" value="RWR93697.1"/>
    <property type="molecule type" value="Genomic_DNA"/>
</dbReference>
<keyword evidence="1" id="KW-0472">Membrane</keyword>
<dbReference type="GO" id="GO:0016592">
    <property type="term" value="C:mediator complex"/>
    <property type="evidence" value="ECO:0007669"/>
    <property type="project" value="InterPro"/>
</dbReference>
<dbReference type="InterPro" id="IPR039638">
    <property type="entry name" value="MED33A/B"/>
</dbReference>
<feature type="transmembrane region" description="Helical" evidence="1">
    <location>
        <begin position="1258"/>
        <end position="1284"/>
    </location>
</feature>
<feature type="transmembrane region" description="Helical" evidence="1">
    <location>
        <begin position="1363"/>
        <end position="1384"/>
    </location>
</feature>
<proteinExistence type="predicted"/>
<keyword evidence="1" id="KW-1133">Transmembrane helix</keyword>
<protein>
    <submittedName>
        <fullName evidence="2">Mediator of RNA polymerase II transcription subunit 33A isoform X2</fullName>
    </submittedName>
</protein>
<feature type="transmembrane region" description="Helical" evidence="1">
    <location>
        <begin position="1216"/>
        <end position="1238"/>
    </location>
</feature>
<evidence type="ECO:0000256" key="1">
    <source>
        <dbReference type="SAM" id="Phobius"/>
    </source>
</evidence>
<evidence type="ECO:0000313" key="3">
    <source>
        <dbReference type="Proteomes" id="UP000283530"/>
    </source>
</evidence>
<accession>A0A3S3R129</accession>
<keyword evidence="1" id="KW-0812">Transmembrane</keyword>
<dbReference type="Proteomes" id="UP000283530">
    <property type="component" value="Unassembled WGS sequence"/>
</dbReference>
<evidence type="ECO:0000313" key="2">
    <source>
        <dbReference type="EMBL" id="RWR93697.1"/>
    </source>
</evidence>
<dbReference type="OrthoDB" id="625764at2759"/>
<name>A0A3S3R129_9MAGN</name>
<reference evidence="2 3" key="1">
    <citation type="journal article" date="2019" name="Nat. Plants">
        <title>Stout camphor tree genome fills gaps in understanding of flowering plant genome evolution.</title>
        <authorList>
            <person name="Chaw S.M."/>
            <person name="Liu Y.C."/>
            <person name="Wu Y.W."/>
            <person name="Wang H.Y."/>
            <person name="Lin C.I."/>
            <person name="Wu C.S."/>
            <person name="Ke H.M."/>
            <person name="Chang L.Y."/>
            <person name="Hsu C.Y."/>
            <person name="Yang H.T."/>
            <person name="Sudianto E."/>
            <person name="Hsu M.H."/>
            <person name="Wu K.P."/>
            <person name="Wang L.N."/>
            <person name="Leebens-Mack J.H."/>
            <person name="Tsai I.J."/>
        </authorList>
    </citation>
    <scope>NUCLEOTIDE SEQUENCE [LARGE SCALE GENOMIC DNA]</scope>
    <source>
        <strain evidence="3">cv. Chaw 1501</strain>
        <tissue evidence="2">Young leaves</tissue>
    </source>
</reference>
<dbReference type="PANTHER" id="PTHR33739:SF5">
    <property type="entry name" value="MEDIATOR OF RNA POLYMERASE II TRANSCRIPTION SUBUNIT 33A"/>
    <property type="match status" value="1"/>
</dbReference>
<sequence>MEVSTAIPLWDSVLELTKGAQEQGSDPLLWAIHLSSTLNSASISLPSADLAHVLVSHICWGNNVPMAWKYLEKALAFKIVPPMLVLALLSSRIMTSIDDVLHLSQVFGIQECEPGVLVVEFVFSIVWQLLEATLDDEGLLELTTERKSIWATRSQDMEIDYENSFDERRTENYDKLQKANTVMAIELIVQFLRQKLVSRLLYLARQNMPSHWGGFMQRLRLLGTNSSALRNSTISPEILLKSSSLYTPKSFGLECKPSPHQDSRAVIASASLTSSAGDCFGPSTSALWIPLDMFLEDCLDGTQVAASCAIDTLTSLLKALQAVNGTSWHDTFLGAWVAALRLVQRERDPIEGPVPRLDTRLCILLSITTLSIADIIDEEEVTIVDEIEHNTTSQWKEKQVPGKRRKDLVSSLQVLGDYEGLLAPPQSVISVANQAAAKAVMFISGLTVGSGYFECIGMTDVPMNCCKQYSSLFKCVESVDVSDFFVSFCDCIRPCMSSAQILNHRHLLAAGNLRHLIVEACIARNLLDTSAYFWPGYVNGRINQIPHNVSGQVLGWSTLMKGAQLIPSMINALATTPASRYADTQELRRLQSRQLCKLEEGKSDEFGNFWQSRQLEKIFEIAVNGSDDEKASAATILCGASLIRGWNIQYSEELTMVFSSFLIIPHCLQEHTVRYVVKLLSLPIPKDYSGSESHLISYAPMLNSVLTGISSVDSVQIFSLQGLVPELAGALMAICEAFGSSVPNISWTLPTGEKITVHAVFSNAFILLMRLWKFNHPPLEHHVLGNGAPVGSQLTPEYLLLLRNSLVASASNMPKERNNSRRLPKIAGSSSPHPIFVHSFPKMKVWYRQHQACIASPLSGLVQGTPVHQLVDGLLNMMFRKMNKGGSLTVTSGNSGSSLSSSSGPGSEDASIGLKLPAWEILEAVPFVVDAALTACSHGRLSPRDLATGLKDLADFLPASLATMVSYFSAEVTRGVWKPAFMNGTDWPSPAANFSTVEEHIKKILETTGVNVPSLVAGGSAPATLPLPLAAFVSLTITYKLDRVSERFLNLAGPALESLAAGCPWPSMPIVASLWAQKVKRWNDFLIFSASRTVFQQNRDAVVQLLKSCFTATLGLSPASICSNGGVGALLGHGFGSHFSGGFSPVAPGILYLRIYRSIRDIMFVTETILSLLVFSVKEVAANGLSRERIDKLKKTKYGARYGQVSLSAAMSKVKLAAELGASLLWLSGGSGLILTLVQETLPSWFLSMHGSEQEGGSGGMTAMLVGYTLAYFTVLCGAFAWSVESMPGAKRRARILGKHMEFLAGALDGKITLGCDWSTWRAYVTCFVGLMVRSAPIWVTEMEVDVLKRVSRGLRQWNEEDLALALLAGGGISAMGAAAELIISGGE</sequence>
<gene>
    <name evidence="2" type="ORF">CKAN_02296300</name>
</gene>
<organism evidence="2 3">
    <name type="scientific">Cinnamomum micranthum f. kanehirae</name>
    <dbReference type="NCBI Taxonomy" id="337451"/>
    <lineage>
        <taxon>Eukaryota</taxon>
        <taxon>Viridiplantae</taxon>
        <taxon>Streptophyta</taxon>
        <taxon>Embryophyta</taxon>
        <taxon>Tracheophyta</taxon>
        <taxon>Spermatophyta</taxon>
        <taxon>Magnoliopsida</taxon>
        <taxon>Magnoliidae</taxon>
        <taxon>Laurales</taxon>
        <taxon>Lauraceae</taxon>
        <taxon>Cinnamomum</taxon>
    </lineage>
</organism>
<dbReference type="GO" id="GO:2000762">
    <property type="term" value="P:regulation of phenylpropanoid metabolic process"/>
    <property type="evidence" value="ECO:0007669"/>
    <property type="project" value="InterPro"/>
</dbReference>